<dbReference type="PANTHER" id="PTHR13878:SF53">
    <property type="entry name" value="CYTOKININ DEHYDROGENASE 6"/>
    <property type="match status" value="1"/>
</dbReference>
<comment type="caution">
    <text evidence="8">The sequence shown here is derived from an EMBL/GenBank/DDBJ whole genome shotgun (WGS) entry which is preliminary data.</text>
</comment>
<evidence type="ECO:0000313" key="9">
    <source>
        <dbReference type="Proteomes" id="UP000470404"/>
    </source>
</evidence>
<dbReference type="Pfam" id="PF01565">
    <property type="entry name" value="FAD_binding_4"/>
    <property type="match status" value="1"/>
</dbReference>
<organism evidence="8 9">
    <name type="scientific">Amycolatopsis rubida</name>
    <dbReference type="NCBI Taxonomy" id="112413"/>
    <lineage>
        <taxon>Bacteria</taxon>
        <taxon>Bacillati</taxon>
        <taxon>Actinomycetota</taxon>
        <taxon>Actinomycetes</taxon>
        <taxon>Pseudonocardiales</taxon>
        <taxon>Pseudonocardiaceae</taxon>
        <taxon>Amycolatopsis</taxon>
    </lineage>
</organism>
<dbReference type="Proteomes" id="UP000470404">
    <property type="component" value="Unassembled WGS sequence"/>
</dbReference>
<sequence>MPEQPFAGLQFEGTLSTDPREIAYAAADFGGIVSRPPSAVARVSSSRDVSAVLRFAAEHGFSVTPRGQGHTGMGQAQSASGIVLDLSGLSTVHDISDDRVVVDAGATWAELLAATLRHGLTPRVLTDYLGLSVGGTLSVGGIGGTSHRYGAQTDNVLSLDVVTGDGVLRTCSPTEAPDLFAAVLAGFGRCGVIVRATIPLIPAPARVRRIKVYYPTAAELRAQQRKLLRERRFDFLQGQIIPGEAGWLHLLDVAAFHTPPAEPDDALLDGLGFDAARDKTEDLSYAEFAARLDETVGYLETTGEWRAPHPWANLFLPDHATGTFLDGIMSGLTRADLGDSGLILTYPVPADVLTTPLFRVPDAPTVFLVAALRYAATGAAAEQMVESNRRWYDTAAELGGTSYPVGAIPFTENDWRNHLGEARQLIAEAKTRYGPRATSREAEPQQARKP</sequence>
<dbReference type="InterPro" id="IPR016164">
    <property type="entry name" value="FAD-linked_Oxase-like_C"/>
</dbReference>
<evidence type="ECO:0000256" key="1">
    <source>
        <dbReference type="ARBA" id="ARBA00001974"/>
    </source>
</evidence>
<dbReference type="InterPro" id="IPR015345">
    <property type="entry name" value="Cytokinin_DH_FAD/cytokin-bd"/>
</dbReference>
<evidence type="ECO:0000256" key="2">
    <source>
        <dbReference type="ARBA" id="ARBA00005466"/>
    </source>
</evidence>
<keyword evidence="3" id="KW-0285">Flavoprotein</keyword>
<dbReference type="InterPro" id="IPR016169">
    <property type="entry name" value="FAD-bd_PCMH_sub2"/>
</dbReference>
<keyword evidence="4" id="KW-0274">FAD</keyword>
<dbReference type="Gene3D" id="3.30.43.10">
    <property type="entry name" value="Uridine Diphospho-n-acetylenolpyruvylglucosamine Reductase, domain 2"/>
    <property type="match status" value="1"/>
</dbReference>
<dbReference type="Gene3D" id="3.40.462.10">
    <property type="entry name" value="FAD-linked oxidases, C-terminal domain"/>
    <property type="match status" value="1"/>
</dbReference>
<feature type="domain" description="FAD-binding PCMH-type" evidence="7">
    <location>
        <begin position="33"/>
        <end position="203"/>
    </location>
</feature>
<evidence type="ECO:0000256" key="5">
    <source>
        <dbReference type="ARBA" id="ARBA00023002"/>
    </source>
</evidence>
<name>A0ABX0BLL9_9PSEU</name>
<evidence type="ECO:0000256" key="4">
    <source>
        <dbReference type="ARBA" id="ARBA00022827"/>
    </source>
</evidence>
<protein>
    <submittedName>
        <fullName evidence="8">FAD-binding protein</fullName>
    </submittedName>
</protein>
<dbReference type="SUPFAM" id="SSF56176">
    <property type="entry name" value="FAD-binding/transporter-associated domain-like"/>
    <property type="match status" value="1"/>
</dbReference>
<dbReference type="InterPro" id="IPR036318">
    <property type="entry name" value="FAD-bd_PCMH-like_sf"/>
</dbReference>
<dbReference type="Gene3D" id="3.30.465.10">
    <property type="match status" value="1"/>
</dbReference>
<dbReference type="SUPFAM" id="SSF55103">
    <property type="entry name" value="FAD-linked oxidases, C-terminal domain"/>
    <property type="match status" value="1"/>
</dbReference>
<feature type="region of interest" description="Disordered" evidence="6">
    <location>
        <begin position="429"/>
        <end position="450"/>
    </location>
</feature>
<evidence type="ECO:0000256" key="6">
    <source>
        <dbReference type="SAM" id="MobiDB-lite"/>
    </source>
</evidence>
<dbReference type="PROSITE" id="PS00862">
    <property type="entry name" value="OX2_COVAL_FAD"/>
    <property type="match status" value="1"/>
</dbReference>
<keyword evidence="9" id="KW-1185">Reference proteome</keyword>
<dbReference type="InterPro" id="IPR016167">
    <property type="entry name" value="FAD-bd_PCMH_sub1"/>
</dbReference>
<dbReference type="InterPro" id="IPR006093">
    <property type="entry name" value="Oxy_OxRdtase_FAD_BS"/>
</dbReference>
<gene>
    <name evidence="8" type="ORF">G3I59_09620</name>
</gene>
<keyword evidence="5" id="KW-0560">Oxidoreductase</keyword>
<dbReference type="InterPro" id="IPR006094">
    <property type="entry name" value="Oxid_FAD_bind_N"/>
</dbReference>
<dbReference type="InterPro" id="IPR050432">
    <property type="entry name" value="FAD-linked_Oxidoreductases_BP"/>
</dbReference>
<comment type="cofactor">
    <cofactor evidence="1">
        <name>FAD</name>
        <dbReference type="ChEBI" id="CHEBI:57692"/>
    </cofactor>
</comment>
<dbReference type="PANTHER" id="PTHR13878">
    <property type="entry name" value="GULONOLACTONE OXIDASE"/>
    <property type="match status" value="1"/>
</dbReference>
<evidence type="ECO:0000256" key="3">
    <source>
        <dbReference type="ARBA" id="ARBA00022630"/>
    </source>
</evidence>
<reference evidence="8 9" key="1">
    <citation type="submission" date="2020-01" db="EMBL/GenBank/DDBJ databases">
        <title>Insect and environment-associated Actinomycetes.</title>
        <authorList>
            <person name="Currrie C."/>
            <person name="Chevrette M."/>
            <person name="Carlson C."/>
            <person name="Stubbendieck R."/>
            <person name="Wendt-Pienkowski E."/>
        </authorList>
    </citation>
    <scope>NUCLEOTIDE SEQUENCE [LARGE SCALE GENOMIC DNA]</scope>
    <source>
        <strain evidence="8 9">SID8386</strain>
    </source>
</reference>
<dbReference type="EMBL" id="JAAGNC010000061">
    <property type="protein sequence ID" value="NEC55839.1"/>
    <property type="molecule type" value="Genomic_DNA"/>
</dbReference>
<dbReference type="RefSeq" id="WP_067581019.1">
    <property type="nucleotide sequence ID" value="NZ_JAAGNC010000061.1"/>
</dbReference>
<dbReference type="InterPro" id="IPR016166">
    <property type="entry name" value="FAD-bd_PCMH"/>
</dbReference>
<accession>A0ABX0BLL9</accession>
<comment type="similarity">
    <text evidence="2">Belongs to the oxygen-dependent FAD-linked oxidoreductase family.</text>
</comment>
<dbReference type="Pfam" id="PF09265">
    <property type="entry name" value="Cytokin-bind"/>
    <property type="match status" value="1"/>
</dbReference>
<evidence type="ECO:0000313" key="8">
    <source>
        <dbReference type="EMBL" id="NEC55839.1"/>
    </source>
</evidence>
<dbReference type="InterPro" id="IPR016170">
    <property type="entry name" value="Cytok_DH_C_sf"/>
</dbReference>
<evidence type="ECO:0000259" key="7">
    <source>
        <dbReference type="PROSITE" id="PS51387"/>
    </source>
</evidence>
<proteinExistence type="inferred from homology"/>
<dbReference type="PROSITE" id="PS51387">
    <property type="entry name" value="FAD_PCMH"/>
    <property type="match status" value="1"/>
</dbReference>